<comment type="caution">
    <text evidence="1">The sequence shown here is derived from an EMBL/GenBank/DDBJ whole genome shotgun (WGS) entry which is preliminary data.</text>
</comment>
<dbReference type="OrthoDB" id="3637241at2"/>
<dbReference type="EMBL" id="QHHU01000002">
    <property type="protein sequence ID" value="RSM50091.1"/>
    <property type="molecule type" value="Genomic_DNA"/>
</dbReference>
<dbReference type="RefSeq" id="WP_020643114.1">
    <property type="nucleotide sequence ID" value="NZ_QHHU01000002.1"/>
</dbReference>
<sequence length="94" mass="10731">MRYGYFAYELRKTSVNDISHELVGFAEVNSALQKHDTYITELRTWALDLLRKGHHEAGLFSVSYGEVVEYDELGEVLAELMLAWDGTSEFAQTP</sequence>
<gene>
    <name evidence="1" type="ORF">DMA12_02195</name>
</gene>
<accession>A0A428X439</accession>
<reference evidence="1 2" key="1">
    <citation type="submission" date="2018-05" db="EMBL/GenBank/DDBJ databases">
        <title>Evolution of GPA BGCs.</title>
        <authorList>
            <person name="Waglechner N."/>
            <person name="Wright G.D."/>
        </authorList>
    </citation>
    <scope>NUCLEOTIDE SEQUENCE [LARGE SCALE GENOMIC DNA]</scope>
    <source>
        <strain evidence="1 2">DSM 5908</strain>
    </source>
</reference>
<organism evidence="1 2">
    <name type="scientific">Amycolatopsis balhimycina DSM 5908</name>
    <dbReference type="NCBI Taxonomy" id="1081091"/>
    <lineage>
        <taxon>Bacteria</taxon>
        <taxon>Bacillati</taxon>
        <taxon>Actinomycetota</taxon>
        <taxon>Actinomycetes</taxon>
        <taxon>Pseudonocardiales</taxon>
        <taxon>Pseudonocardiaceae</taxon>
        <taxon>Amycolatopsis</taxon>
    </lineage>
</organism>
<dbReference type="Proteomes" id="UP000286716">
    <property type="component" value="Unassembled WGS sequence"/>
</dbReference>
<protein>
    <submittedName>
        <fullName evidence="1">Uncharacterized protein</fullName>
    </submittedName>
</protein>
<evidence type="ECO:0000313" key="2">
    <source>
        <dbReference type="Proteomes" id="UP000286716"/>
    </source>
</evidence>
<keyword evidence="2" id="KW-1185">Reference proteome</keyword>
<dbReference type="AlphaFoldDB" id="A0A428X439"/>
<proteinExistence type="predicted"/>
<name>A0A428X439_AMYBA</name>
<evidence type="ECO:0000313" key="1">
    <source>
        <dbReference type="EMBL" id="RSM50091.1"/>
    </source>
</evidence>